<gene>
    <name evidence="1" type="ORF">Ahy_A06g025943</name>
</gene>
<evidence type="ECO:0000313" key="1">
    <source>
        <dbReference type="EMBL" id="RYR50918.1"/>
    </source>
</evidence>
<sequence length="179" mass="20407">MVRQHESAPSRRSRATSSSLSASWEDVSKGLSTEELTETYVPFWVKPSRFIRRIFIPIEDIFMHWYYMVVDYDMNTVYHLDSYPDPKMLGKLHEMMTSSSYGPLRAFTPPDLGRWPIRRGNGVPNSLVLGLFLGSILQPLVHQWSVRGTTTVSLVGGPFNAIGGLVRMWAQKWQSCGRP</sequence>
<evidence type="ECO:0008006" key="3">
    <source>
        <dbReference type="Google" id="ProtNLM"/>
    </source>
</evidence>
<dbReference type="InterPro" id="IPR038765">
    <property type="entry name" value="Papain-like_cys_pep_sf"/>
</dbReference>
<dbReference type="Proteomes" id="UP000289738">
    <property type="component" value="Chromosome A06"/>
</dbReference>
<proteinExistence type="predicted"/>
<comment type="caution">
    <text evidence="1">The sequence shown here is derived from an EMBL/GenBank/DDBJ whole genome shotgun (WGS) entry which is preliminary data.</text>
</comment>
<organism evidence="1 2">
    <name type="scientific">Arachis hypogaea</name>
    <name type="common">Peanut</name>
    <dbReference type="NCBI Taxonomy" id="3818"/>
    <lineage>
        <taxon>Eukaryota</taxon>
        <taxon>Viridiplantae</taxon>
        <taxon>Streptophyta</taxon>
        <taxon>Embryophyta</taxon>
        <taxon>Tracheophyta</taxon>
        <taxon>Spermatophyta</taxon>
        <taxon>Magnoliopsida</taxon>
        <taxon>eudicotyledons</taxon>
        <taxon>Gunneridae</taxon>
        <taxon>Pentapetalae</taxon>
        <taxon>rosids</taxon>
        <taxon>fabids</taxon>
        <taxon>Fabales</taxon>
        <taxon>Fabaceae</taxon>
        <taxon>Papilionoideae</taxon>
        <taxon>50 kb inversion clade</taxon>
        <taxon>dalbergioids sensu lato</taxon>
        <taxon>Dalbergieae</taxon>
        <taxon>Pterocarpus clade</taxon>
        <taxon>Arachis</taxon>
    </lineage>
</organism>
<accession>A0A445CJ26</accession>
<name>A0A445CJ26_ARAHY</name>
<dbReference type="AlphaFoldDB" id="A0A445CJ26"/>
<dbReference type="SUPFAM" id="SSF54001">
    <property type="entry name" value="Cysteine proteinases"/>
    <property type="match status" value="1"/>
</dbReference>
<reference evidence="1 2" key="1">
    <citation type="submission" date="2019-01" db="EMBL/GenBank/DDBJ databases">
        <title>Sequencing of cultivated peanut Arachis hypogaea provides insights into genome evolution and oil improvement.</title>
        <authorList>
            <person name="Chen X."/>
        </authorList>
    </citation>
    <scope>NUCLEOTIDE SEQUENCE [LARGE SCALE GENOMIC DNA]</scope>
    <source>
        <strain evidence="2">cv. Fuhuasheng</strain>
        <tissue evidence="1">Leaves</tissue>
    </source>
</reference>
<keyword evidence="2" id="KW-1185">Reference proteome</keyword>
<evidence type="ECO:0000313" key="2">
    <source>
        <dbReference type="Proteomes" id="UP000289738"/>
    </source>
</evidence>
<protein>
    <recommendedName>
        <fullName evidence="3">Ubiquitin-like protease family profile domain-containing protein</fullName>
    </recommendedName>
</protein>
<dbReference type="EMBL" id="SDMP01000006">
    <property type="protein sequence ID" value="RYR50918.1"/>
    <property type="molecule type" value="Genomic_DNA"/>
</dbReference>